<comment type="caution">
    <text evidence="2">The sequence shown here is derived from an EMBL/GenBank/DDBJ whole genome shotgun (WGS) entry which is preliminary data.</text>
</comment>
<accession>A0A139Q0V3</accession>
<feature type="transmembrane region" description="Helical" evidence="1">
    <location>
        <begin position="12"/>
        <end position="34"/>
    </location>
</feature>
<evidence type="ECO:0000313" key="2">
    <source>
        <dbReference type="EMBL" id="KXT96149.1"/>
    </source>
</evidence>
<dbReference type="AlphaFoldDB" id="A0A139Q0V3"/>
<dbReference type="EMBL" id="LQNZ01000018">
    <property type="protein sequence ID" value="KXT96149.1"/>
    <property type="molecule type" value="Genomic_DNA"/>
</dbReference>
<proteinExistence type="predicted"/>
<evidence type="ECO:0000313" key="3">
    <source>
        <dbReference type="Proteomes" id="UP000072363"/>
    </source>
</evidence>
<reference evidence="2 3" key="1">
    <citation type="submission" date="2016-01" db="EMBL/GenBank/DDBJ databases">
        <title>Highly variable Streptococcus oralis are common among viridans streptococci isolated from primates.</title>
        <authorList>
            <person name="Denapaite D."/>
            <person name="Rieger M."/>
            <person name="Koendgen S."/>
            <person name="Brueckner R."/>
            <person name="Ochigava I."/>
            <person name="Kappeler P."/>
            <person name="Maetz-Rensing K."/>
            <person name="Leendertz F."/>
            <person name="Hakenbeck R."/>
        </authorList>
    </citation>
    <scope>NUCLEOTIDE SEQUENCE [LARGE SCALE GENOMIC DNA]</scope>
    <source>
        <strain evidence="2 3">DD27</strain>
    </source>
</reference>
<keyword evidence="1" id="KW-0812">Transmembrane</keyword>
<protein>
    <submittedName>
        <fullName evidence="2">Uncharacterized protein</fullName>
    </submittedName>
</protein>
<evidence type="ECO:0000256" key="1">
    <source>
        <dbReference type="SAM" id="Phobius"/>
    </source>
</evidence>
<keyword evidence="1" id="KW-0472">Membrane</keyword>
<sequence length="170" mass="20576">MTCKCLLGSKGYFSSFINSICTFTWNCLLFCTIIKRWFDCFINFNSFLNTINFDFSTFKCWCSCLSCTLNICCNNIRTCWSCWFNNWSVFSFYRSSILIYTLNFYTCSFSSKLWFWLKFYHTIIYSISSFAWNDNWLICWFSCFWINKFKTFSFINRNNFFHSINSNPTT</sequence>
<feature type="transmembrane region" description="Helical" evidence="1">
    <location>
        <begin position="97"/>
        <end position="117"/>
    </location>
</feature>
<name>A0A139Q0V3_STROR</name>
<keyword evidence="1" id="KW-1133">Transmembrane helix</keyword>
<gene>
    <name evidence="2" type="ORF">SORDD27_00252</name>
</gene>
<dbReference type="Proteomes" id="UP000072363">
    <property type="component" value="Unassembled WGS sequence"/>
</dbReference>
<organism evidence="2 3">
    <name type="scientific">Streptococcus oralis</name>
    <dbReference type="NCBI Taxonomy" id="1303"/>
    <lineage>
        <taxon>Bacteria</taxon>
        <taxon>Bacillati</taxon>
        <taxon>Bacillota</taxon>
        <taxon>Bacilli</taxon>
        <taxon>Lactobacillales</taxon>
        <taxon>Streptococcaceae</taxon>
        <taxon>Streptococcus</taxon>
    </lineage>
</organism>